<gene>
    <name evidence="1" type="ORF">M3215_17490</name>
</gene>
<comment type="caution">
    <text evidence="1">The sequence shown here is derived from an EMBL/GenBank/DDBJ whole genome shotgun (WGS) entry which is preliminary data.</text>
</comment>
<proteinExistence type="predicted"/>
<dbReference type="Proteomes" id="UP001202289">
    <property type="component" value="Unassembled WGS sequence"/>
</dbReference>
<reference evidence="1" key="1">
    <citation type="submission" date="2022-05" db="EMBL/GenBank/DDBJ databases">
        <title>Comparative Genomics of Spacecraft Associated Microbes.</title>
        <authorList>
            <person name="Tran M.T."/>
            <person name="Wright A."/>
            <person name="Seuylemezian A."/>
            <person name="Eisen J."/>
            <person name="Coil D."/>
        </authorList>
    </citation>
    <scope>NUCLEOTIDE SEQUENCE</scope>
    <source>
        <strain evidence="1">FAIRING 10M-2.2</strain>
    </source>
</reference>
<evidence type="ECO:0000313" key="1">
    <source>
        <dbReference type="EMBL" id="MCM3737540.1"/>
    </source>
</evidence>
<protein>
    <submittedName>
        <fullName evidence="1">Uncharacterized protein</fullName>
    </submittedName>
</protein>
<dbReference type="EMBL" id="JAMBOP010000025">
    <property type="protein sequence ID" value="MCM3737540.1"/>
    <property type="molecule type" value="Genomic_DNA"/>
</dbReference>
<sequence>MIYKRKRLNFQVLLVSICLLFAMFIASGALYTQSILKGFLKQEQPHNTEGWKVPEPPKKKGEMIPPEKGTRSQTISNDGKKDGWMRMQQEDSEGKKRFTST</sequence>
<name>A0ACC6A9N6_9BACI</name>
<evidence type="ECO:0000313" key="2">
    <source>
        <dbReference type="Proteomes" id="UP001202289"/>
    </source>
</evidence>
<keyword evidence="2" id="KW-1185">Reference proteome</keyword>
<accession>A0ACC6A9N6</accession>
<organism evidence="1 2">
    <name type="scientific">Bacillus cytotoxicus</name>
    <dbReference type="NCBI Taxonomy" id="580165"/>
    <lineage>
        <taxon>Bacteria</taxon>
        <taxon>Bacillati</taxon>
        <taxon>Bacillota</taxon>
        <taxon>Bacilli</taxon>
        <taxon>Bacillales</taxon>
        <taxon>Bacillaceae</taxon>
        <taxon>Bacillus</taxon>
        <taxon>Bacillus cereus group</taxon>
    </lineage>
</organism>